<dbReference type="STRING" id="7234.B4HDN5"/>
<dbReference type="HOGENOM" id="CLU_2280309_0_0_1"/>
<protein>
    <submittedName>
        <fullName evidence="1">GL10270</fullName>
    </submittedName>
</protein>
<dbReference type="AlphaFoldDB" id="B4HDN5"/>
<evidence type="ECO:0000313" key="2">
    <source>
        <dbReference type="Proteomes" id="UP000008744"/>
    </source>
</evidence>
<accession>B4HDN5</accession>
<dbReference type="Proteomes" id="UP000008744">
    <property type="component" value="Unassembled WGS sequence"/>
</dbReference>
<name>B4HDN5_DROPE</name>
<gene>
    <name evidence="1" type="primary">Dper\GL10270</name>
    <name evidence="1" type="ORF">Dper_GL10270</name>
</gene>
<reference evidence="1 2" key="1">
    <citation type="journal article" date="2007" name="Nature">
        <title>Evolution of genes and genomes on the Drosophila phylogeny.</title>
        <authorList>
            <consortium name="Drosophila 12 Genomes Consortium"/>
            <person name="Clark A.G."/>
            <person name="Eisen M.B."/>
            <person name="Smith D.R."/>
            <person name="Bergman C.M."/>
            <person name="Oliver B."/>
            <person name="Markow T.A."/>
            <person name="Kaufman T.C."/>
            <person name="Kellis M."/>
            <person name="Gelbart W."/>
            <person name="Iyer V.N."/>
            <person name="Pollard D.A."/>
            <person name="Sackton T.B."/>
            <person name="Larracuente A.M."/>
            <person name="Singh N.D."/>
            <person name="Abad J.P."/>
            <person name="Abt D.N."/>
            <person name="Adryan B."/>
            <person name="Aguade M."/>
            <person name="Akashi H."/>
            <person name="Anderson W.W."/>
            <person name="Aquadro C.F."/>
            <person name="Ardell D.H."/>
            <person name="Arguello R."/>
            <person name="Artieri C.G."/>
            <person name="Barbash D.A."/>
            <person name="Barker D."/>
            <person name="Barsanti P."/>
            <person name="Batterham P."/>
            <person name="Batzoglou S."/>
            <person name="Begun D."/>
            <person name="Bhutkar A."/>
            <person name="Blanco E."/>
            <person name="Bosak S.A."/>
            <person name="Bradley R.K."/>
            <person name="Brand A.D."/>
            <person name="Brent M.R."/>
            <person name="Brooks A.N."/>
            <person name="Brown R.H."/>
            <person name="Butlin R.K."/>
            <person name="Caggese C."/>
            <person name="Calvi B.R."/>
            <person name="Bernardo de Carvalho A."/>
            <person name="Caspi A."/>
            <person name="Castrezana S."/>
            <person name="Celniker S.E."/>
            <person name="Chang J.L."/>
            <person name="Chapple C."/>
            <person name="Chatterji S."/>
            <person name="Chinwalla A."/>
            <person name="Civetta A."/>
            <person name="Clifton S.W."/>
            <person name="Comeron J.M."/>
            <person name="Costello J.C."/>
            <person name="Coyne J.A."/>
            <person name="Daub J."/>
            <person name="David R.G."/>
            <person name="Delcher A.L."/>
            <person name="Delehaunty K."/>
            <person name="Do C.B."/>
            <person name="Ebling H."/>
            <person name="Edwards K."/>
            <person name="Eickbush T."/>
            <person name="Evans J.D."/>
            <person name="Filipski A."/>
            <person name="Findeiss S."/>
            <person name="Freyhult E."/>
            <person name="Fulton L."/>
            <person name="Fulton R."/>
            <person name="Garcia A.C."/>
            <person name="Gardiner A."/>
            <person name="Garfield D.A."/>
            <person name="Garvin B.E."/>
            <person name="Gibson G."/>
            <person name="Gilbert D."/>
            <person name="Gnerre S."/>
            <person name="Godfrey J."/>
            <person name="Good R."/>
            <person name="Gotea V."/>
            <person name="Gravely B."/>
            <person name="Greenberg A.J."/>
            <person name="Griffiths-Jones S."/>
            <person name="Gross S."/>
            <person name="Guigo R."/>
            <person name="Gustafson E.A."/>
            <person name="Haerty W."/>
            <person name="Hahn M.W."/>
            <person name="Halligan D.L."/>
            <person name="Halpern A.L."/>
            <person name="Halter G.M."/>
            <person name="Han M.V."/>
            <person name="Heger A."/>
            <person name="Hillier L."/>
            <person name="Hinrichs A.S."/>
            <person name="Holmes I."/>
            <person name="Hoskins R.A."/>
            <person name="Hubisz M.J."/>
            <person name="Hultmark D."/>
            <person name="Huntley M.A."/>
            <person name="Jaffe D.B."/>
            <person name="Jagadeeshan S."/>
            <person name="Jeck W.R."/>
            <person name="Johnson J."/>
            <person name="Jones C.D."/>
            <person name="Jordan W.C."/>
            <person name="Karpen G.H."/>
            <person name="Kataoka E."/>
            <person name="Keightley P.D."/>
            <person name="Kheradpour P."/>
            <person name="Kirkness E.F."/>
            <person name="Koerich L.B."/>
            <person name="Kristiansen K."/>
            <person name="Kudrna D."/>
            <person name="Kulathinal R.J."/>
            <person name="Kumar S."/>
            <person name="Kwok R."/>
            <person name="Lander E."/>
            <person name="Langley C.H."/>
            <person name="Lapoint R."/>
            <person name="Lazzaro B.P."/>
            <person name="Lee S.J."/>
            <person name="Levesque L."/>
            <person name="Li R."/>
            <person name="Lin C.F."/>
            <person name="Lin M.F."/>
            <person name="Lindblad-Toh K."/>
            <person name="Llopart A."/>
            <person name="Long M."/>
            <person name="Low L."/>
            <person name="Lozovsky E."/>
            <person name="Lu J."/>
            <person name="Luo M."/>
            <person name="Machado C.A."/>
            <person name="Makalowski W."/>
            <person name="Marzo M."/>
            <person name="Matsuda M."/>
            <person name="Matzkin L."/>
            <person name="McAllister B."/>
            <person name="McBride C.S."/>
            <person name="McKernan B."/>
            <person name="McKernan K."/>
            <person name="Mendez-Lago M."/>
            <person name="Minx P."/>
            <person name="Mollenhauer M.U."/>
            <person name="Montooth K."/>
            <person name="Mount S.M."/>
            <person name="Mu X."/>
            <person name="Myers E."/>
            <person name="Negre B."/>
            <person name="Newfeld S."/>
            <person name="Nielsen R."/>
            <person name="Noor M.A."/>
            <person name="O'Grady P."/>
            <person name="Pachter L."/>
            <person name="Papaceit M."/>
            <person name="Parisi M.J."/>
            <person name="Parisi M."/>
            <person name="Parts L."/>
            <person name="Pedersen J.S."/>
            <person name="Pesole G."/>
            <person name="Phillippy A.M."/>
            <person name="Ponting C.P."/>
            <person name="Pop M."/>
            <person name="Porcelli D."/>
            <person name="Powell J.R."/>
            <person name="Prohaska S."/>
            <person name="Pruitt K."/>
            <person name="Puig M."/>
            <person name="Quesneville H."/>
            <person name="Ram K.R."/>
            <person name="Rand D."/>
            <person name="Rasmussen M.D."/>
            <person name="Reed L.K."/>
            <person name="Reenan R."/>
            <person name="Reily A."/>
            <person name="Remington K.A."/>
            <person name="Rieger T.T."/>
            <person name="Ritchie M.G."/>
            <person name="Robin C."/>
            <person name="Rogers Y.H."/>
            <person name="Rohde C."/>
            <person name="Rozas J."/>
            <person name="Rubenfield M.J."/>
            <person name="Ruiz A."/>
            <person name="Russo S."/>
            <person name="Salzberg S.L."/>
            <person name="Sanchez-Gracia A."/>
            <person name="Saranga D.J."/>
            <person name="Sato H."/>
            <person name="Schaeffer S.W."/>
            <person name="Schatz M.C."/>
            <person name="Schlenke T."/>
            <person name="Schwartz R."/>
            <person name="Segarra C."/>
            <person name="Singh R.S."/>
            <person name="Sirot L."/>
            <person name="Sirota M."/>
            <person name="Sisneros N.B."/>
            <person name="Smith C.D."/>
            <person name="Smith T.F."/>
            <person name="Spieth J."/>
            <person name="Stage D.E."/>
            <person name="Stark A."/>
            <person name="Stephan W."/>
            <person name="Strausberg R.L."/>
            <person name="Strempel S."/>
            <person name="Sturgill D."/>
            <person name="Sutton G."/>
            <person name="Sutton G.G."/>
            <person name="Tao W."/>
            <person name="Teichmann S."/>
            <person name="Tobari Y.N."/>
            <person name="Tomimura Y."/>
            <person name="Tsolas J.M."/>
            <person name="Valente V.L."/>
            <person name="Venter E."/>
            <person name="Venter J.C."/>
            <person name="Vicario S."/>
            <person name="Vieira F.G."/>
            <person name="Vilella A.J."/>
            <person name="Villasante A."/>
            <person name="Walenz B."/>
            <person name="Wang J."/>
            <person name="Wasserman M."/>
            <person name="Watts T."/>
            <person name="Wilson D."/>
            <person name="Wilson R.K."/>
            <person name="Wing R.A."/>
            <person name="Wolfner M.F."/>
            <person name="Wong A."/>
            <person name="Wong G.K."/>
            <person name="Wu C.I."/>
            <person name="Wu G."/>
            <person name="Yamamoto D."/>
            <person name="Yang H.P."/>
            <person name="Yang S.P."/>
            <person name="Yorke J.A."/>
            <person name="Yoshida K."/>
            <person name="Zdobnov E."/>
            <person name="Zhang P."/>
            <person name="Zhang Y."/>
            <person name="Zimin A.V."/>
            <person name="Baldwin J."/>
            <person name="Abdouelleil A."/>
            <person name="Abdulkadir J."/>
            <person name="Abebe A."/>
            <person name="Abera B."/>
            <person name="Abreu J."/>
            <person name="Acer S.C."/>
            <person name="Aftuck L."/>
            <person name="Alexander A."/>
            <person name="An P."/>
            <person name="Anderson E."/>
            <person name="Anderson S."/>
            <person name="Arachi H."/>
            <person name="Azer M."/>
            <person name="Bachantsang P."/>
            <person name="Barry A."/>
            <person name="Bayul T."/>
            <person name="Berlin A."/>
            <person name="Bessette D."/>
            <person name="Bloom T."/>
            <person name="Blye J."/>
            <person name="Boguslavskiy L."/>
            <person name="Bonnet C."/>
            <person name="Boukhgalter B."/>
            <person name="Bourzgui I."/>
            <person name="Brown A."/>
            <person name="Cahill P."/>
            <person name="Channer S."/>
            <person name="Cheshatsang Y."/>
            <person name="Chuda L."/>
            <person name="Citroen M."/>
            <person name="Collymore A."/>
            <person name="Cooke P."/>
            <person name="Costello M."/>
            <person name="D'Aco K."/>
            <person name="Daza R."/>
            <person name="De Haan G."/>
            <person name="DeGray S."/>
            <person name="DeMaso C."/>
            <person name="Dhargay N."/>
            <person name="Dooley K."/>
            <person name="Dooley E."/>
            <person name="Doricent M."/>
            <person name="Dorje P."/>
            <person name="Dorjee K."/>
            <person name="Dupes A."/>
            <person name="Elong R."/>
            <person name="Falk J."/>
            <person name="Farina A."/>
            <person name="Faro S."/>
            <person name="Ferguson D."/>
            <person name="Fisher S."/>
            <person name="Foley C.D."/>
            <person name="Franke A."/>
            <person name="Friedrich D."/>
            <person name="Gadbois L."/>
            <person name="Gearin G."/>
            <person name="Gearin C.R."/>
            <person name="Giannoukos G."/>
            <person name="Goode T."/>
            <person name="Graham J."/>
            <person name="Grandbois E."/>
            <person name="Grewal S."/>
            <person name="Gyaltsen K."/>
            <person name="Hafez N."/>
            <person name="Hagos B."/>
            <person name="Hall J."/>
            <person name="Henson C."/>
            <person name="Hollinger A."/>
            <person name="Honan T."/>
            <person name="Huard M.D."/>
            <person name="Hughes L."/>
            <person name="Hurhula B."/>
            <person name="Husby M.E."/>
            <person name="Kamat A."/>
            <person name="Kanga B."/>
            <person name="Kashin S."/>
            <person name="Khazanovich D."/>
            <person name="Kisner P."/>
            <person name="Lance K."/>
            <person name="Lara M."/>
            <person name="Lee W."/>
            <person name="Lennon N."/>
            <person name="Letendre F."/>
            <person name="LeVine R."/>
            <person name="Lipovsky A."/>
            <person name="Liu X."/>
            <person name="Liu J."/>
            <person name="Liu S."/>
            <person name="Lokyitsang T."/>
            <person name="Lokyitsang Y."/>
            <person name="Lubonja R."/>
            <person name="Lui A."/>
            <person name="MacDonald P."/>
            <person name="Magnisalis V."/>
            <person name="Maru K."/>
            <person name="Matthews C."/>
            <person name="McCusker W."/>
            <person name="McDonough S."/>
            <person name="Mehta T."/>
            <person name="Meldrim J."/>
            <person name="Meneus L."/>
            <person name="Mihai O."/>
            <person name="Mihalev A."/>
            <person name="Mihova T."/>
            <person name="Mittelman R."/>
            <person name="Mlenga V."/>
            <person name="Montmayeur A."/>
            <person name="Mulrain L."/>
            <person name="Navidi A."/>
            <person name="Naylor J."/>
            <person name="Negash T."/>
            <person name="Nguyen T."/>
            <person name="Nguyen N."/>
            <person name="Nicol R."/>
            <person name="Norbu C."/>
            <person name="Norbu N."/>
            <person name="Novod N."/>
            <person name="O'Neill B."/>
            <person name="Osman S."/>
            <person name="Markiewicz E."/>
            <person name="Oyono O.L."/>
            <person name="Patti C."/>
            <person name="Phunkhang P."/>
            <person name="Pierre F."/>
            <person name="Priest M."/>
            <person name="Raghuraman S."/>
            <person name="Rege F."/>
            <person name="Reyes R."/>
            <person name="Rise C."/>
            <person name="Rogov P."/>
            <person name="Ross K."/>
            <person name="Ryan E."/>
            <person name="Settipalli S."/>
            <person name="Shea T."/>
            <person name="Sherpa N."/>
            <person name="Shi L."/>
            <person name="Shih D."/>
            <person name="Sparrow T."/>
            <person name="Spaulding J."/>
            <person name="Stalker J."/>
            <person name="Stange-Thomann N."/>
            <person name="Stavropoulos S."/>
            <person name="Stone C."/>
            <person name="Strader C."/>
            <person name="Tesfaye S."/>
            <person name="Thomson T."/>
            <person name="Thoulutsang Y."/>
            <person name="Thoulutsang D."/>
            <person name="Topham K."/>
            <person name="Topping I."/>
            <person name="Tsamla T."/>
            <person name="Vassiliev H."/>
            <person name="Vo A."/>
            <person name="Wangchuk T."/>
            <person name="Wangdi T."/>
            <person name="Weiand M."/>
            <person name="Wilkinson J."/>
            <person name="Wilson A."/>
            <person name="Yadav S."/>
            <person name="Young G."/>
            <person name="Yu Q."/>
            <person name="Zembek L."/>
            <person name="Zhong D."/>
            <person name="Zimmer A."/>
            <person name="Zwirko Z."/>
            <person name="Jaffe D.B."/>
            <person name="Alvarez P."/>
            <person name="Brockman W."/>
            <person name="Butler J."/>
            <person name="Chin C."/>
            <person name="Gnerre S."/>
            <person name="Grabherr M."/>
            <person name="Kleber M."/>
            <person name="Mauceli E."/>
            <person name="MacCallum I."/>
        </authorList>
    </citation>
    <scope>NUCLEOTIDE SEQUENCE [LARGE SCALE GENOMIC DNA]</scope>
    <source>
        <strain evidence="2">MSH-3 / Tucson 14011-0111.49</strain>
    </source>
</reference>
<organism evidence="2">
    <name type="scientific">Drosophila persimilis</name>
    <name type="common">Fruit fly</name>
    <dbReference type="NCBI Taxonomy" id="7234"/>
    <lineage>
        <taxon>Eukaryota</taxon>
        <taxon>Metazoa</taxon>
        <taxon>Ecdysozoa</taxon>
        <taxon>Arthropoda</taxon>
        <taxon>Hexapoda</taxon>
        <taxon>Insecta</taxon>
        <taxon>Pterygota</taxon>
        <taxon>Neoptera</taxon>
        <taxon>Endopterygota</taxon>
        <taxon>Diptera</taxon>
        <taxon>Brachycera</taxon>
        <taxon>Muscomorpha</taxon>
        <taxon>Ephydroidea</taxon>
        <taxon>Drosophilidae</taxon>
        <taxon>Drosophila</taxon>
        <taxon>Sophophora</taxon>
    </lineage>
</organism>
<sequence length="102" mass="11950">MPPLFNFTDHELSIQPSLVPQYVAKASGQSLVGRRPSSCRCCERLHQRLLNGQRRLGGRCRIGPGWRDIWIVSSRFRVGSRRSRFVRRRTGDRLECRRSRKQ</sequence>
<keyword evidence="2" id="KW-1185">Reference proteome</keyword>
<proteinExistence type="predicted"/>
<dbReference type="EMBL" id="CH480720">
    <property type="protein sequence ID" value="EDW32775.1"/>
    <property type="molecule type" value="Genomic_DNA"/>
</dbReference>
<evidence type="ECO:0000313" key="1">
    <source>
        <dbReference type="EMBL" id="EDW32775.1"/>
    </source>
</evidence>